<keyword evidence="1" id="KW-0547">Nucleotide-binding</keyword>
<dbReference type="Pfam" id="PF00501">
    <property type="entry name" value="AMP-binding"/>
    <property type="match status" value="1"/>
</dbReference>
<dbReference type="Gene3D" id="3.30.300.30">
    <property type="match status" value="1"/>
</dbReference>
<dbReference type="PROSITE" id="PS00455">
    <property type="entry name" value="AMP_BINDING"/>
    <property type="match status" value="1"/>
</dbReference>
<dbReference type="EMBL" id="CP029210">
    <property type="protein sequence ID" value="AWI52584.1"/>
    <property type="molecule type" value="Genomic_DNA"/>
</dbReference>
<dbReference type="AlphaFoldDB" id="A0A2U8FQ99"/>
<keyword evidence="5" id="KW-0436">Ligase</keyword>
<dbReference type="InterPro" id="IPR042099">
    <property type="entry name" value="ANL_N_sf"/>
</dbReference>
<evidence type="ECO:0000313" key="6">
    <source>
        <dbReference type="Proteomes" id="UP000244892"/>
    </source>
</evidence>
<dbReference type="Gene3D" id="3.40.50.12780">
    <property type="entry name" value="N-terminal domain of ligase-like"/>
    <property type="match status" value="1"/>
</dbReference>
<evidence type="ECO:0000256" key="1">
    <source>
        <dbReference type="ARBA" id="ARBA00022741"/>
    </source>
</evidence>
<name>A0A2U8FQ99_9BURK</name>
<dbReference type="PANTHER" id="PTHR43272">
    <property type="entry name" value="LONG-CHAIN-FATTY-ACID--COA LIGASE"/>
    <property type="match status" value="1"/>
</dbReference>
<dbReference type="InterPro" id="IPR020845">
    <property type="entry name" value="AMP-binding_CS"/>
</dbReference>
<dbReference type="RefSeq" id="WP_109034802.1">
    <property type="nucleotide sequence ID" value="NZ_CP029210.1"/>
</dbReference>
<organism evidence="5 6">
    <name type="scientific">Aquabacterium olei</name>
    <dbReference type="NCBI Taxonomy" id="1296669"/>
    <lineage>
        <taxon>Bacteria</taxon>
        <taxon>Pseudomonadati</taxon>
        <taxon>Pseudomonadota</taxon>
        <taxon>Betaproteobacteria</taxon>
        <taxon>Burkholderiales</taxon>
        <taxon>Aquabacterium</taxon>
    </lineage>
</organism>
<dbReference type="KEGG" id="aon:DEH84_03490"/>
<evidence type="ECO:0000259" key="4">
    <source>
        <dbReference type="Pfam" id="PF00501"/>
    </source>
</evidence>
<keyword evidence="6" id="KW-1185">Reference proteome</keyword>
<gene>
    <name evidence="5" type="ORF">DEH84_03490</name>
</gene>
<evidence type="ECO:0000256" key="2">
    <source>
        <dbReference type="ARBA" id="ARBA00022840"/>
    </source>
</evidence>
<feature type="domain" description="AMP-dependent synthetase/ligase" evidence="4">
    <location>
        <begin position="22"/>
        <end position="437"/>
    </location>
</feature>
<evidence type="ECO:0000256" key="3">
    <source>
        <dbReference type="ARBA" id="ARBA00024484"/>
    </source>
</evidence>
<dbReference type="Pfam" id="PF23562">
    <property type="entry name" value="AMP-binding_C_3"/>
    <property type="match status" value="1"/>
</dbReference>
<dbReference type="OrthoDB" id="9766486at2"/>
<protein>
    <submittedName>
        <fullName evidence="5">Long-chain fatty acid--CoA ligase</fullName>
    </submittedName>
</protein>
<dbReference type="InterPro" id="IPR045851">
    <property type="entry name" value="AMP-bd_C_sf"/>
</dbReference>
<reference evidence="5 6" key="1">
    <citation type="submission" date="2018-05" db="EMBL/GenBank/DDBJ databases">
        <title>complete genome sequence of Aquabacterium olei NBRC 110486.</title>
        <authorList>
            <person name="Tang B."/>
            <person name="Chang J."/>
            <person name="Zhang L."/>
            <person name="Yang H."/>
        </authorList>
    </citation>
    <scope>NUCLEOTIDE SEQUENCE [LARGE SCALE GENOMIC DNA]</scope>
    <source>
        <strain evidence="5 6">NBRC 110486</strain>
    </source>
</reference>
<dbReference type="Proteomes" id="UP000244892">
    <property type="component" value="Chromosome"/>
</dbReference>
<dbReference type="PANTHER" id="PTHR43272:SF33">
    <property type="entry name" value="AMP-BINDING DOMAIN-CONTAINING PROTEIN-RELATED"/>
    <property type="match status" value="1"/>
</dbReference>
<accession>A0A2U8FQ99</accession>
<dbReference type="SUPFAM" id="SSF56801">
    <property type="entry name" value="Acetyl-CoA synthetase-like"/>
    <property type="match status" value="1"/>
</dbReference>
<sequence length="606" mass="65166">MSSAPITLSDLAHVHTLADLLAWRAAVTPDAEAYRQHDAQAGGWMSWSWGETRRQVSRWRAALAASGLSAGARVGILVPNGLDHVCMDLAALSLGMVPVPMHAVDNPQSVAYILSDSDAELLLVDTTSRWQSIAGAGLHLGALKQVVVQQADAPAEATAAQQPAAVVPRETWLTAGAGAAQADAPAPTADTLAAIVYTSGTTGKPKGVMLTHGNVVANIKAVLQRFVVTSQDVLLSFLPLSHTFERTVGYYLPIAAGATVVYARSVALLQEDLLQVRPTVLVSVPRIYERIHTKVQETMHQQPGWKQGLMKAAERVGWRRFLASQGRGQARLLDGLAWQVLQPLVAQKVLGAFGGRLRMAIAGGAPLGDSVARFYLGLGMTLLQGYGMTETSPVVSCNTPDDNDPASVGRPLPGVQVRIGENNELLVAGPTVMQGYWKRPEDTQRVLEADGWLHTGDQARLTDGRLYIVGRIKDIIVTSTGEKIAPSDLELAIQGDPLFAQVLVIGEQRPFLGVLAVVEPTVWQQAARAAGIPPDALDSDAARQLALRRIVRQVSSFPSYAVPKQVRLFIDPWTIDAGLMTPTLKLKRPALMRHHQADVDSIYARR</sequence>
<dbReference type="InterPro" id="IPR000873">
    <property type="entry name" value="AMP-dep_synth/lig_dom"/>
</dbReference>
<dbReference type="GO" id="GO:0016020">
    <property type="term" value="C:membrane"/>
    <property type="evidence" value="ECO:0007669"/>
    <property type="project" value="TreeGrafter"/>
</dbReference>
<dbReference type="CDD" id="cd05907">
    <property type="entry name" value="VL_LC_FACS_like"/>
    <property type="match status" value="1"/>
</dbReference>
<keyword evidence="2" id="KW-0067">ATP-binding</keyword>
<comment type="catalytic activity">
    <reaction evidence="3">
        <text>a long-chain fatty acid + ATP + CoA = a long-chain fatty acyl-CoA + AMP + diphosphate</text>
        <dbReference type="Rhea" id="RHEA:15421"/>
        <dbReference type="ChEBI" id="CHEBI:30616"/>
        <dbReference type="ChEBI" id="CHEBI:33019"/>
        <dbReference type="ChEBI" id="CHEBI:57287"/>
        <dbReference type="ChEBI" id="CHEBI:57560"/>
        <dbReference type="ChEBI" id="CHEBI:83139"/>
        <dbReference type="ChEBI" id="CHEBI:456215"/>
        <dbReference type="EC" id="6.2.1.3"/>
    </reaction>
    <physiologicalReaction direction="left-to-right" evidence="3">
        <dbReference type="Rhea" id="RHEA:15422"/>
    </physiologicalReaction>
</comment>
<proteinExistence type="predicted"/>
<dbReference type="GO" id="GO:0004467">
    <property type="term" value="F:long-chain fatty acid-CoA ligase activity"/>
    <property type="evidence" value="ECO:0007669"/>
    <property type="project" value="UniProtKB-EC"/>
</dbReference>
<evidence type="ECO:0000313" key="5">
    <source>
        <dbReference type="EMBL" id="AWI52584.1"/>
    </source>
</evidence>
<dbReference type="GO" id="GO:0005524">
    <property type="term" value="F:ATP binding"/>
    <property type="evidence" value="ECO:0007669"/>
    <property type="project" value="UniProtKB-KW"/>
</dbReference>